<organism evidence="9 10">
    <name type="scientific">Roseibium album</name>
    <dbReference type="NCBI Taxonomy" id="311410"/>
    <lineage>
        <taxon>Bacteria</taxon>
        <taxon>Pseudomonadati</taxon>
        <taxon>Pseudomonadota</taxon>
        <taxon>Alphaproteobacteria</taxon>
        <taxon>Hyphomicrobiales</taxon>
        <taxon>Stappiaceae</taxon>
        <taxon>Roseibium</taxon>
    </lineage>
</organism>
<dbReference type="InterPro" id="IPR052017">
    <property type="entry name" value="TSUP"/>
</dbReference>
<dbReference type="EMBL" id="CXWC01000010">
    <property type="protein sequence ID" value="CTQ71920.1"/>
    <property type="molecule type" value="Genomic_DNA"/>
</dbReference>
<evidence type="ECO:0000256" key="1">
    <source>
        <dbReference type="ARBA" id="ARBA00004651"/>
    </source>
</evidence>
<evidence type="ECO:0000313" key="9">
    <source>
        <dbReference type="EMBL" id="CTQ71920.1"/>
    </source>
</evidence>
<dbReference type="OrthoDB" id="9807082at2"/>
<feature type="transmembrane region" description="Helical" evidence="8">
    <location>
        <begin position="100"/>
        <end position="117"/>
    </location>
</feature>
<keyword evidence="7 8" id="KW-0472">Membrane</keyword>
<dbReference type="Pfam" id="PF01925">
    <property type="entry name" value="TauE"/>
    <property type="match status" value="1"/>
</dbReference>
<dbReference type="InterPro" id="IPR002781">
    <property type="entry name" value="TM_pro_TauE-like"/>
</dbReference>
<evidence type="ECO:0000256" key="3">
    <source>
        <dbReference type="ARBA" id="ARBA00022448"/>
    </source>
</evidence>
<dbReference type="STRING" id="311410.LA5095_01850"/>
<feature type="transmembrane region" description="Helical" evidence="8">
    <location>
        <begin position="180"/>
        <end position="200"/>
    </location>
</feature>
<name>A0A0M7A4B2_9HYPH</name>
<evidence type="ECO:0000256" key="4">
    <source>
        <dbReference type="ARBA" id="ARBA00022475"/>
    </source>
</evidence>
<comment type="similarity">
    <text evidence="2 8">Belongs to the 4-toluene sulfonate uptake permease (TSUP) (TC 2.A.102) family.</text>
</comment>
<dbReference type="Proteomes" id="UP000049983">
    <property type="component" value="Unassembled WGS sequence"/>
</dbReference>
<evidence type="ECO:0000256" key="7">
    <source>
        <dbReference type="ARBA" id="ARBA00023136"/>
    </source>
</evidence>
<feature type="transmembrane region" description="Helical" evidence="8">
    <location>
        <begin position="74"/>
        <end position="94"/>
    </location>
</feature>
<keyword evidence="10" id="KW-1185">Reference proteome</keyword>
<sequence>MDFPAIMLLLSVGFIGGVWNAIAGGATLFTFPALMAAGLPPVVANATNFLGLLPSNAAALAAYREELRKAGPALIKLSLISGAGAATGSVLLLVSNPETFLVLVPFLLAAATLLFAFGDQMRSAFLHFAGPSHTSSLVFTVLFLASIYGGYFGAGLGIILLAIAQVIGHSDFHEANSIKNLLATNFTIISIVLFGVGGLIDWPAAFSMMSGSVFGGYLGGRWARLVNQRVLRTIVIGFGTILSVIYFWRTFIP</sequence>
<evidence type="ECO:0000256" key="6">
    <source>
        <dbReference type="ARBA" id="ARBA00022989"/>
    </source>
</evidence>
<keyword evidence="4 8" id="KW-1003">Cell membrane</keyword>
<dbReference type="RefSeq" id="WP_055114085.1">
    <property type="nucleotide sequence ID" value="NZ_CXWA01000001.1"/>
</dbReference>
<keyword evidence="3" id="KW-0813">Transport</keyword>
<feature type="transmembrane region" description="Helical" evidence="8">
    <location>
        <begin position="230"/>
        <end position="248"/>
    </location>
</feature>
<evidence type="ECO:0000256" key="8">
    <source>
        <dbReference type="RuleBase" id="RU363041"/>
    </source>
</evidence>
<gene>
    <name evidence="9" type="ORF">LA5096_03104</name>
</gene>
<reference evidence="10" key="1">
    <citation type="submission" date="2015-07" db="EMBL/GenBank/DDBJ databases">
        <authorList>
            <person name="Rodrigo-Torres Lidia"/>
            <person name="Arahal R.David."/>
        </authorList>
    </citation>
    <scope>NUCLEOTIDE SEQUENCE [LARGE SCALE GENOMIC DNA]</scope>
    <source>
        <strain evidence="10">CECT 5096</strain>
    </source>
</reference>
<keyword evidence="5 8" id="KW-0812">Transmembrane</keyword>
<evidence type="ECO:0000256" key="2">
    <source>
        <dbReference type="ARBA" id="ARBA00009142"/>
    </source>
</evidence>
<dbReference type="PANTHER" id="PTHR30269">
    <property type="entry name" value="TRANSMEMBRANE PROTEIN YFCA"/>
    <property type="match status" value="1"/>
</dbReference>
<keyword evidence="6 8" id="KW-1133">Transmembrane helix</keyword>
<protein>
    <recommendedName>
        <fullName evidence="8">Probable membrane transporter protein</fullName>
    </recommendedName>
</protein>
<evidence type="ECO:0000313" key="10">
    <source>
        <dbReference type="Proteomes" id="UP000049983"/>
    </source>
</evidence>
<accession>A0A0M7A4B2</accession>
<dbReference type="GeneID" id="97670467"/>
<dbReference type="AlphaFoldDB" id="A0A0M7A4B2"/>
<dbReference type="GO" id="GO:0005886">
    <property type="term" value="C:plasma membrane"/>
    <property type="evidence" value="ECO:0007669"/>
    <property type="project" value="UniProtKB-SubCell"/>
</dbReference>
<feature type="transmembrane region" description="Helical" evidence="8">
    <location>
        <begin position="206"/>
        <end position="223"/>
    </location>
</feature>
<comment type="subcellular location">
    <subcellularLocation>
        <location evidence="1 8">Cell membrane</location>
        <topology evidence="1 8">Multi-pass membrane protein</topology>
    </subcellularLocation>
</comment>
<dbReference type="PANTHER" id="PTHR30269:SF0">
    <property type="entry name" value="MEMBRANE TRANSPORTER PROTEIN YFCA-RELATED"/>
    <property type="match status" value="1"/>
</dbReference>
<evidence type="ECO:0000256" key="5">
    <source>
        <dbReference type="ARBA" id="ARBA00022692"/>
    </source>
</evidence>
<proteinExistence type="inferred from homology"/>